<dbReference type="SUPFAM" id="SSF55048">
    <property type="entry name" value="Probable ACP-binding domain of malonyl-CoA ACP transacylase"/>
    <property type="match status" value="1"/>
</dbReference>
<dbReference type="SMART" id="SM00827">
    <property type="entry name" value="PKS_AT"/>
    <property type="match status" value="1"/>
</dbReference>
<dbReference type="GO" id="GO:0006633">
    <property type="term" value="P:fatty acid biosynthetic process"/>
    <property type="evidence" value="ECO:0007669"/>
    <property type="project" value="TreeGrafter"/>
</dbReference>
<evidence type="ECO:0000256" key="2">
    <source>
        <dbReference type="ARBA" id="ARBA00018953"/>
    </source>
</evidence>
<evidence type="ECO:0000313" key="9">
    <source>
        <dbReference type="EMBL" id="SEQ11247.1"/>
    </source>
</evidence>
<keyword evidence="4 6" id="KW-0012">Acyltransferase</keyword>
<dbReference type="RefSeq" id="WP_092495569.1">
    <property type="nucleotide sequence ID" value="NZ_FOFG01000002.1"/>
</dbReference>
<evidence type="ECO:0000256" key="7">
    <source>
        <dbReference type="PIRSR" id="PIRSR000446-1"/>
    </source>
</evidence>
<dbReference type="PIRSF" id="PIRSF000446">
    <property type="entry name" value="Mct"/>
    <property type="match status" value="1"/>
</dbReference>
<comment type="catalytic activity">
    <reaction evidence="5 6">
        <text>holo-[ACP] + malonyl-CoA = malonyl-[ACP] + CoA</text>
        <dbReference type="Rhea" id="RHEA:41792"/>
        <dbReference type="Rhea" id="RHEA-COMP:9623"/>
        <dbReference type="Rhea" id="RHEA-COMP:9685"/>
        <dbReference type="ChEBI" id="CHEBI:57287"/>
        <dbReference type="ChEBI" id="CHEBI:57384"/>
        <dbReference type="ChEBI" id="CHEBI:64479"/>
        <dbReference type="ChEBI" id="CHEBI:78449"/>
        <dbReference type="EC" id="2.3.1.39"/>
    </reaction>
</comment>
<dbReference type="Proteomes" id="UP000199647">
    <property type="component" value="Unassembled WGS sequence"/>
</dbReference>
<dbReference type="InterPro" id="IPR016036">
    <property type="entry name" value="Malonyl_transacylase_ACP-bd"/>
</dbReference>
<dbReference type="AlphaFoldDB" id="A0A1H9DD59"/>
<evidence type="ECO:0000259" key="8">
    <source>
        <dbReference type="SMART" id="SM00827"/>
    </source>
</evidence>
<dbReference type="OrthoDB" id="9808564at2"/>
<evidence type="ECO:0000256" key="1">
    <source>
        <dbReference type="ARBA" id="ARBA00013258"/>
    </source>
</evidence>
<evidence type="ECO:0000256" key="4">
    <source>
        <dbReference type="ARBA" id="ARBA00023315"/>
    </source>
</evidence>
<comment type="similarity">
    <text evidence="6">Belongs to the fabD family.</text>
</comment>
<dbReference type="EC" id="2.3.1.39" evidence="1 6"/>
<dbReference type="GO" id="GO:0004314">
    <property type="term" value="F:[acyl-carrier-protein] S-malonyltransferase activity"/>
    <property type="evidence" value="ECO:0007669"/>
    <property type="project" value="UniProtKB-EC"/>
</dbReference>
<keyword evidence="3 6" id="KW-0808">Transferase</keyword>
<feature type="active site" evidence="7">
    <location>
        <position position="203"/>
    </location>
</feature>
<dbReference type="InterPro" id="IPR014043">
    <property type="entry name" value="Acyl_transferase_dom"/>
</dbReference>
<sequence>MANAFVFPGQGSQAVGMGKLLAEQVPAARRVFEEVDEALGEKLSALIWEGPEGDLTLTRNAQPALMAVSMAALRALEAEGITVAGQAAYVAGHSLGEYSALAAAGSLGIADTARLLRTRGDAMQKAVPVGEGAMAALLGLEIDVVREIAAEAAGNDVCEAANDNAAGQVVVSGSKAAIERAVEIAKSRGAKRALLLPVSAPFHCALMEPAAEIMANALASVTIRAPVVPLVANVVAGPITDPAEIRQRLVEQVTGSVRWRESVLWMADNNVDQLVEIGAGKVLSGLVKRIAPSVGAVNVGTPEEAASVAARLKTHSESGE</sequence>
<proteinExistence type="inferred from homology"/>
<dbReference type="EMBL" id="FOFG01000002">
    <property type="protein sequence ID" value="SEQ11247.1"/>
    <property type="molecule type" value="Genomic_DNA"/>
</dbReference>
<evidence type="ECO:0000256" key="3">
    <source>
        <dbReference type="ARBA" id="ARBA00022679"/>
    </source>
</evidence>
<gene>
    <name evidence="9" type="ORF">SAMN05216548_102422</name>
</gene>
<dbReference type="NCBIfam" id="TIGR00128">
    <property type="entry name" value="fabD"/>
    <property type="match status" value="1"/>
</dbReference>
<dbReference type="InterPro" id="IPR001227">
    <property type="entry name" value="Ac_transferase_dom_sf"/>
</dbReference>
<dbReference type="GO" id="GO:0005829">
    <property type="term" value="C:cytosol"/>
    <property type="evidence" value="ECO:0007669"/>
    <property type="project" value="TreeGrafter"/>
</dbReference>
<dbReference type="PANTHER" id="PTHR42681:SF1">
    <property type="entry name" value="MALONYL-COA-ACYL CARRIER PROTEIN TRANSACYLASE, MITOCHONDRIAL"/>
    <property type="match status" value="1"/>
</dbReference>
<feature type="active site" evidence="7">
    <location>
        <position position="94"/>
    </location>
</feature>
<dbReference type="InterPro" id="IPR050858">
    <property type="entry name" value="Mal-CoA-ACP_Trans/PKS_FabD"/>
</dbReference>
<dbReference type="FunFam" id="3.30.70.250:FF:000001">
    <property type="entry name" value="Malonyl CoA-acyl carrier protein transacylase"/>
    <property type="match status" value="1"/>
</dbReference>
<organism evidence="9 10">
    <name type="scientific">Faunimonas pinastri</name>
    <dbReference type="NCBI Taxonomy" id="1855383"/>
    <lineage>
        <taxon>Bacteria</taxon>
        <taxon>Pseudomonadati</taxon>
        <taxon>Pseudomonadota</taxon>
        <taxon>Alphaproteobacteria</taxon>
        <taxon>Hyphomicrobiales</taxon>
        <taxon>Afifellaceae</taxon>
        <taxon>Faunimonas</taxon>
    </lineage>
</organism>
<accession>A0A1H9DD59</accession>
<evidence type="ECO:0000256" key="6">
    <source>
        <dbReference type="PIRNR" id="PIRNR000446"/>
    </source>
</evidence>
<keyword evidence="10" id="KW-1185">Reference proteome</keyword>
<reference evidence="9 10" key="1">
    <citation type="submission" date="2016-10" db="EMBL/GenBank/DDBJ databases">
        <authorList>
            <person name="de Groot N.N."/>
        </authorList>
    </citation>
    <scope>NUCLEOTIDE SEQUENCE [LARGE SCALE GENOMIC DNA]</scope>
    <source>
        <strain evidence="9 10">A52C2</strain>
    </source>
</reference>
<evidence type="ECO:0000256" key="5">
    <source>
        <dbReference type="ARBA" id="ARBA00048462"/>
    </source>
</evidence>
<dbReference type="Gene3D" id="3.30.70.250">
    <property type="entry name" value="Malonyl-CoA ACP transacylase, ACP-binding"/>
    <property type="match status" value="1"/>
</dbReference>
<dbReference type="Pfam" id="PF00698">
    <property type="entry name" value="Acyl_transf_1"/>
    <property type="match status" value="1"/>
</dbReference>
<feature type="domain" description="Malonyl-CoA:ACP transacylase (MAT)" evidence="8">
    <location>
        <begin position="6"/>
        <end position="316"/>
    </location>
</feature>
<dbReference type="PANTHER" id="PTHR42681">
    <property type="entry name" value="MALONYL-COA-ACYL CARRIER PROTEIN TRANSACYLASE, MITOCHONDRIAL"/>
    <property type="match status" value="1"/>
</dbReference>
<dbReference type="InterPro" id="IPR016035">
    <property type="entry name" value="Acyl_Trfase/lysoPLipase"/>
</dbReference>
<name>A0A1H9DD59_9HYPH</name>
<evidence type="ECO:0000313" key="10">
    <source>
        <dbReference type="Proteomes" id="UP000199647"/>
    </source>
</evidence>
<protein>
    <recommendedName>
        <fullName evidence="2 6">Malonyl CoA-acyl carrier protein transacylase</fullName>
        <ecNumber evidence="1 6">2.3.1.39</ecNumber>
    </recommendedName>
</protein>
<dbReference type="Gene3D" id="3.40.366.10">
    <property type="entry name" value="Malonyl-Coenzyme A Acyl Carrier Protein, domain 2"/>
    <property type="match status" value="1"/>
</dbReference>
<dbReference type="SUPFAM" id="SSF52151">
    <property type="entry name" value="FabD/lysophospholipase-like"/>
    <property type="match status" value="1"/>
</dbReference>
<dbReference type="STRING" id="1855383.SAMN05216548_102422"/>
<dbReference type="InterPro" id="IPR024925">
    <property type="entry name" value="Malonyl_CoA-ACP_transAc"/>
</dbReference>
<dbReference type="InterPro" id="IPR004410">
    <property type="entry name" value="Malonyl_CoA-ACP_transAc_FabD"/>
</dbReference>